<dbReference type="Proteomes" id="UP000295504">
    <property type="component" value="Unassembled WGS sequence"/>
</dbReference>
<dbReference type="AlphaFoldDB" id="A0A4R2SUI5"/>
<evidence type="ECO:0000256" key="1">
    <source>
        <dbReference type="SAM" id="Phobius"/>
    </source>
</evidence>
<keyword evidence="3" id="KW-1185">Reference proteome</keyword>
<name>A0A4R2SUI5_9FIRM</name>
<dbReference type="RefSeq" id="WP_132849897.1">
    <property type="nucleotide sequence ID" value="NZ_CP058648.1"/>
</dbReference>
<organism evidence="2 3">
    <name type="scientific">Serpentinicella alkaliphila</name>
    <dbReference type="NCBI Taxonomy" id="1734049"/>
    <lineage>
        <taxon>Bacteria</taxon>
        <taxon>Bacillati</taxon>
        <taxon>Bacillota</taxon>
        <taxon>Clostridia</taxon>
        <taxon>Peptostreptococcales</taxon>
        <taxon>Natronincolaceae</taxon>
        <taxon>Serpentinicella</taxon>
    </lineage>
</organism>
<evidence type="ECO:0000313" key="2">
    <source>
        <dbReference type="EMBL" id="TCP92156.1"/>
    </source>
</evidence>
<proteinExistence type="predicted"/>
<feature type="transmembrane region" description="Helical" evidence="1">
    <location>
        <begin position="137"/>
        <end position="155"/>
    </location>
</feature>
<reference evidence="2 3" key="1">
    <citation type="submission" date="2019-03" db="EMBL/GenBank/DDBJ databases">
        <title>Genomic Encyclopedia of Type Strains, Phase IV (KMG-IV): sequencing the most valuable type-strain genomes for metagenomic binning, comparative biology and taxonomic classification.</title>
        <authorList>
            <person name="Goeker M."/>
        </authorList>
    </citation>
    <scope>NUCLEOTIDE SEQUENCE [LARGE SCALE GENOMIC DNA]</scope>
    <source>
        <strain evidence="2 3">DSM 100013</strain>
    </source>
</reference>
<feature type="transmembrane region" description="Helical" evidence="1">
    <location>
        <begin position="21"/>
        <end position="38"/>
    </location>
</feature>
<evidence type="ECO:0008006" key="4">
    <source>
        <dbReference type="Google" id="ProtNLM"/>
    </source>
</evidence>
<gene>
    <name evidence="2" type="ORF">EDD79_10912</name>
</gene>
<feature type="transmembrane region" description="Helical" evidence="1">
    <location>
        <begin position="100"/>
        <end position="125"/>
    </location>
</feature>
<protein>
    <recommendedName>
        <fullName evidence="4">ABC-2 family transporter</fullName>
    </recommendedName>
</protein>
<keyword evidence="1" id="KW-0472">Membrane</keyword>
<feature type="transmembrane region" description="Helical" evidence="1">
    <location>
        <begin position="44"/>
        <end position="62"/>
    </location>
</feature>
<keyword evidence="1" id="KW-1133">Transmembrane helix</keyword>
<feature type="transmembrane region" description="Helical" evidence="1">
    <location>
        <begin position="176"/>
        <end position="192"/>
    </location>
</feature>
<sequence>MVTKLIKMNFFLLKYSGKLEEIKGIYFLYLVFVALSILSETSMLLAPFTYIIGSVVIFGFLYNTESSYSNPSAFRDFNNNSIILQNSLPVTRNDFVKGRVLYILIVNLITAILLTPSVISILFIRHRFPINLIGPKQILLFGLGYYLFIVWGVLLGELVRISNGRTSEENKKRNKVVTGILFALIILNYFLQPYIPRIKLSLKYPFITIASLLIIILIVQIVWVFKKINTIDFHQ</sequence>
<evidence type="ECO:0000313" key="3">
    <source>
        <dbReference type="Proteomes" id="UP000295504"/>
    </source>
</evidence>
<keyword evidence="1" id="KW-0812">Transmembrane</keyword>
<accession>A0A4R2SUI5</accession>
<feature type="transmembrane region" description="Helical" evidence="1">
    <location>
        <begin position="204"/>
        <end position="225"/>
    </location>
</feature>
<comment type="caution">
    <text evidence="2">The sequence shown here is derived from an EMBL/GenBank/DDBJ whole genome shotgun (WGS) entry which is preliminary data.</text>
</comment>
<dbReference type="EMBL" id="SLYC01000091">
    <property type="protein sequence ID" value="TCP92156.1"/>
    <property type="molecule type" value="Genomic_DNA"/>
</dbReference>